<keyword evidence="1 3" id="KW-0560">Oxidoreductase</keyword>
<sequence>MSTSIELPVLTPKDFASDQEVRWCPRCGDYSILAQVKKILPTLNIPKEEFVFISGIGCSSRFPYYMNTYGMHSIHGRAPAIATGLKVARPDLQVWVITGDGDSLSIGGNHFMHMIRRNVNLKVILFNNQIYGLTKGQYSPTSPQGKRTKSTPYGSVDAPLTPLSVAIGARATFAARSVDVDIKHLCYVLERAANHKGTALVEVYQDCNVFNSGAFDFASKKDQKVENCIYLEHGKPLIFGKDRDKGIRLNHFSQPEVVELGKGGVSEDDLLFHDEKQENPTLAFLLSQMRYPDSPEPMGVFRAIDRPTYDDEVNEQVKDVTEKYGPGNLEDLFSTGDTWTVE</sequence>
<dbReference type="RefSeq" id="WP_207310091.1">
    <property type="nucleotide sequence ID" value="NZ_SJPG01000001.1"/>
</dbReference>
<dbReference type="GO" id="GO:0044281">
    <property type="term" value="P:small molecule metabolic process"/>
    <property type="evidence" value="ECO:0007669"/>
    <property type="project" value="UniProtKB-ARBA"/>
</dbReference>
<dbReference type="AlphaFoldDB" id="A0A5C5XH93"/>
<dbReference type="Gene3D" id="3.40.50.970">
    <property type="match status" value="1"/>
</dbReference>
<organism evidence="3 4">
    <name type="scientific">Rubinisphaera italica</name>
    <dbReference type="NCBI Taxonomy" id="2527969"/>
    <lineage>
        <taxon>Bacteria</taxon>
        <taxon>Pseudomonadati</taxon>
        <taxon>Planctomycetota</taxon>
        <taxon>Planctomycetia</taxon>
        <taxon>Planctomycetales</taxon>
        <taxon>Planctomycetaceae</taxon>
        <taxon>Rubinisphaera</taxon>
    </lineage>
</organism>
<dbReference type="InterPro" id="IPR029061">
    <property type="entry name" value="THDP-binding"/>
</dbReference>
<protein>
    <submittedName>
        <fullName evidence="3">2-oxoglutarate oxidoreductase subunit KorB</fullName>
        <ecNumber evidence="3">1.2.-.-</ecNumber>
    </submittedName>
</protein>
<dbReference type="InterPro" id="IPR051457">
    <property type="entry name" value="2-oxoacid:Fd_oxidoreductase"/>
</dbReference>
<proteinExistence type="predicted"/>
<dbReference type="GO" id="GO:0016625">
    <property type="term" value="F:oxidoreductase activity, acting on the aldehyde or oxo group of donors, iron-sulfur protein as acceptor"/>
    <property type="evidence" value="ECO:0007669"/>
    <property type="project" value="UniProtKB-ARBA"/>
</dbReference>
<evidence type="ECO:0000256" key="1">
    <source>
        <dbReference type="ARBA" id="ARBA00023002"/>
    </source>
</evidence>
<dbReference type="GO" id="GO:0045333">
    <property type="term" value="P:cellular respiration"/>
    <property type="evidence" value="ECO:0007669"/>
    <property type="project" value="UniProtKB-ARBA"/>
</dbReference>
<accession>A0A5C5XH93</accession>
<dbReference type="GO" id="GO:0030976">
    <property type="term" value="F:thiamine pyrophosphate binding"/>
    <property type="evidence" value="ECO:0007669"/>
    <property type="project" value="InterPro"/>
</dbReference>
<dbReference type="EMBL" id="SJPG01000001">
    <property type="protein sequence ID" value="TWT61242.1"/>
    <property type="molecule type" value="Genomic_DNA"/>
</dbReference>
<keyword evidence="4" id="KW-1185">Reference proteome</keyword>
<dbReference type="PANTHER" id="PTHR48084">
    <property type="entry name" value="2-OXOGLUTARATE OXIDOREDUCTASE SUBUNIT KORB-RELATED"/>
    <property type="match status" value="1"/>
</dbReference>
<reference evidence="3 4" key="1">
    <citation type="submission" date="2019-02" db="EMBL/GenBank/DDBJ databases">
        <title>Deep-cultivation of Planctomycetes and their phenomic and genomic characterization uncovers novel biology.</title>
        <authorList>
            <person name="Wiegand S."/>
            <person name="Jogler M."/>
            <person name="Boedeker C."/>
            <person name="Pinto D."/>
            <person name="Vollmers J."/>
            <person name="Rivas-Marin E."/>
            <person name="Kohn T."/>
            <person name="Peeters S.H."/>
            <person name="Heuer A."/>
            <person name="Rast P."/>
            <person name="Oberbeckmann S."/>
            <person name="Bunk B."/>
            <person name="Jeske O."/>
            <person name="Meyerdierks A."/>
            <person name="Storesund J.E."/>
            <person name="Kallscheuer N."/>
            <person name="Luecker S."/>
            <person name="Lage O.M."/>
            <person name="Pohl T."/>
            <person name="Merkel B.J."/>
            <person name="Hornburger P."/>
            <person name="Mueller R.-W."/>
            <person name="Bruemmer F."/>
            <person name="Labrenz M."/>
            <person name="Spormann A.M."/>
            <person name="Op Den Camp H."/>
            <person name="Overmann J."/>
            <person name="Amann R."/>
            <person name="Jetten M.S.M."/>
            <person name="Mascher T."/>
            <person name="Medema M.H."/>
            <person name="Devos D.P."/>
            <person name="Kaster A.-K."/>
            <person name="Ovreas L."/>
            <person name="Rohde M."/>
            <person name="Galperin M.Y."/>
            <person name="Jogler C."/>
        </authorList>
    </citation>
    <scope>NUCLEOTIDE SEQUENCE [LARGE SCALE GENOMIC DNA]</scope>
    <source>
        <strain evidence="3 4">Pan54</strain>
    </source>
</reference>
<dbReference type="CDD" id="cd03375">
    <property type="entry name" value="TPP_OGFOR"/>
    <property type="match status" value="1"/>
</dbReference>
<evidence type="ECO:0000313" key="3">
    <source>
        <dbReference type="EMBL" id="TWT61242.1"/>
    </source>
</evidence>
<dbReference type="PANTHER" id="PTHR48084:SF4">
    <property type="entry name" value="2-OXOGLUTARATE OXIDOREDUCTASE SUBUNIT KORB"/>
    <property type="match status" value="1"/>
</dbReference>
<dbReference type="InterPro" id="IPR011766">
    <property type="entry name" value="TPP_enzyme_TPP-bd"/>
</dbReference>
<evidence type="ECO:0000259" key="2">
    <source>
        <dbReference type="Pfam" id="PF02775"/>
    </source>
</evidence>
<evidence type="ECO:0000313" key="4">
    <source>
        <dbReference type="Proteomes" id="UP000316095"/>
    </source>
</evidence>
<dbReference type="Proteomes" id="UP000316095">
    <property type="component" value="Unassembled WGS sequence"/>
</dbReference>
<dbReference type="EC" id="1.2.-.-" evidence="3"/>
<gene>
    <name evidence="3" type="primary">korB</name>
    <name evidence="3" type="ORF">Pan54_19770</name>
</gene>
<dbReference type="SUPFAM" id="SSF52518">
    <property type="entry name" value="Thiamin diphosphate-binding fold (THDP-binding)"/>
    <property type="match status" value="1"/>
</dbReference>
<dbReference type="Pfam" id="PF02775">
    <property type="entry name" value="TPP_enzyme_C"/>
    <property type="match status" value="1"/>
</dbReference>
<feature type="domain" description="Thiamine pyrophosphate enzyme TPP-binding" evidence="2">
    <location>
        <begin position="56"/>
        <end position="203"/>
    </location>
</feature>
<comment type="caution">
    <text evidence="3">The sequence shown here is derived from an EMBL/GenBank/DDBJ whole genome shotgun (WGS) entry which is preliminary data.</text>
</comment>
<name>A0A5C5XH93_9PLAN</name>